<protein>
    <submittedName>
        <fullName evidence="1">Uncharacterized protein</fullName>
    </submittedName>
</protein>
<reference evidence="1 2" key="1">
    <citation type="journal article" date="2014" name="Mol. Biol. Evol.">
        <title>Massive expansion of Ubiquitination-related gene families within the Chlamydiae.</title>
        <authorList>
            <person name="Domman D."/>
            <person name="Collingro A."/>
            <person name="Lagkouvardos I."/>
            <person name="Gehre L."/>
            <person name="Weinmaier T."/>
            <person name="Rattei T."/>
            <person name="Subtil A."/>
            <person name="Horn M."/>
        </authorList>
    </citation>
    <scope>NUCLEOTIDE SEQUENCE [LARGE SCALE GENOMIC DNA]</scope>
    <source>
        <strain evidence="1 2">EI2</strain>
    </source>
</reference>
<gene>
    <name evidence="1" type="ORF">DB44_BP00050</name>
</gene>
<dbReference type="Proteomes" id="UP000031465">
    <property type="component" value="Unassembled WGS sequence"/>
</dbReference>
<proteinExistence type="predicted"/>
<dbReference type="PATRIC" id="fig|362787.3.peg.610"/>
<organism evidence="1 2">
    <name type="scientific">Candidatus Protochlamydia amoebophila</name>
    <dbReference type="NCBI Taxonomy" id="362787"/>
    <lineage>
        <taxon>Bacteria</taxon>
        <taxon>Pseudomonadati</taxon>
        <taxon>Chlamydiota</taxon>
        <taxon>Chlamydiia</taxon>
        <taxon>Parachlamydiales</taxon>
        <taxon>Parachlamydiaceae</taxon>
        <taxon>Candidatus Protochlamydia</taxon>
    </lineage>
</organism>
<evidence type="ECO:0000313" key="2">
    <source>
        <dbReference type="Proteomes" id="UP000031465"/>
    </source>
</evidence>
<comment type="caution">
    <text evidence="1">The sequence shown here is derived from an EMBL/GenBank/DDBJ whole genome shotgun (WGS) entry which is preliminary data.</text>
</comment>
<evidence type="ECO:0000313" key="1">
    <source>
        <dbReference type="EMBL" id="KIC73074.1"/>
    </source>
</evidence>
<sequence length="75" mass="8859">MFQFFLEDFCICSFKVTSQMIRMNESFKLFFKRSSFLDDQAIPITNFPRLISFLKIASPIPEEAPVTNSPFFRIH</sequence>
<dbReference type="AlphaFoldDB" id="A0A0C1H6H9"/>
<dbReference type="EMBL" id="JSAN01000038">
    <property type="protein sequence ID" value="KIC73074.1"/>
    <property type="molecule type" value="Genomic_DNA"/>
</dbReference>
<accession>A0A0C1H6H9</accession>
<name>A0A0C1H6H9_9BACT</name>